<accession>A0AAJ0BG45</accession>
<sequence>MDKEVNEKSEAERRSSFSGSLSHSEGGTVVGGDRDPGAKERHHGEDADLEIEAVVSGHSLDLELGKSDNADALARVESRGSVRSRVSRVLSRRKSKASERERIPVAPIPTTNLDAGIIGWEDQDDPEMPLNFSTPRKWLIVGLVSAITFITPFASTILAPGISALDAEFGNENEILGAMTVSIYLLGYVVGPLFLAPLSEIYGRRVILSATNVFFCLWQIGCALAPSISSLIVFRFFSGIGGSGCLTLGAGIIADVFQTDERGFAMGIYTVGPLIGPTAGPLIGGFLSQTIGWRWDFWIVFIVSVVIVGLTEIFARETHARTLIRRKVKRLRAELGRDDLRSCYDPEPTSDVAPLSHKRILLNGLIRPTKMLFLSPIVLFLSIYIAFTYGVLYLLFTTIPVVFHETYGWGVGLTGLVYIALGIANFAGWAVTTAYSDRNVVRLTRANKGVFEPEMRLPLCIYFGMCLPVTFFWYGWSAMAKTHWIVPILGLMPFSFGIIGIYLPIVTYLVDAYPVYAASAIAANTVLRSLVGMLLPLAGPPMYETLGLGWGNSLLGFICIAMIPVPTLIYRYGKRLRSMGLQL</sequence>
<dbReference type="GO" id="GO:0022857">
    <property type="term" value="F:transmembrane transporter activity"/>
    <property type="evidence" value="ECO:0007669"/>
    <property type="project" value="InterPro"/>
</dbReference>
<dbReference type="GO" id="GO:0140115">
    <property type="term" value="P:export across plasma membrane"/>
    <property type="evidence" value="ECO:0007669"/>
    <property type="project" value="UniProtKB-ARBA"/>
</dbReference>
<dbReference type="SUPFAM" id="SSF103473">
    <property type="entry name" value="MFS general substrate transporter"/>
    <property type="match status" value="1"/>
</dbReference>
<evidence type="ECO:0000256" key="4">
    <source>
        <dbReference type="ARBA" id="ARBA00023136"/>
    </source>
</evidence>
<dbReference type="GO" id="GO:0016020">
    <property type="term" value="C:membrane"/>
    <property type="evidence" value="ECO:0007669"/>
    <property type="project" value="UniProtKB-SubCell"/>
</dbReference>
<dbReference type="FunFam" id="1.20.1250.20:FF:000460">
    <property type="entry name" value="MFS multidrug transporter, putative"/>
    <property type="match status" value="1"/>
</dbReference>
<evidence type="ECO:0000256" key="1">
    <source>
        <dbReference type="ARBA" id="ARBA00004141"/>
    </source>
</evidence>
<dbReference type="AlphaFoldDB" id="A0AAJ0BG45"/>
<reference evidence="8" key="1">
    <citation type="submission" date="2023-06" db="EMBL/GenBank/DDBJ databases">
        <title>Genome-scale phylogeny and comparative genomics of the fungal order Sordariales.</title>
        <authorList>
            <consortium name="Lawrence Berkeley National Laboratory"/>
            <person name="Hensen N."/>
            <person name="Bonometti L."/>
            <person name="Westerberg I."/>
            <person name="Brannstrom I.O."/>
            <person name="Guillou S."/>
            <person name="Cros-Aarteil S."/>
            <person name="Calhoun S."/>
            <person name="Haridas S."/>
            <person name="Kuo A."/>
            <person name="Mondo S."/>
            <person name="Pangilinan J."/>
            <person name="Riley R."/>
            <person name="Labutti K."/>
            <person name="Andreopoulos B."/>
            <person name="Lipzen A."/>
            <person name="Chen C."/>
            <person name="Yanf M."/>
            <person name="Daum C."/>
            <person name="Ng V."/>
            <person name="Clum A."/>
            <person name="Steindorff A."/>
            <person name="Ohm R."/>
            <person name="Martin F."/>
            <person name="Silar P."/>
            <person name="Natvig D."/>
            <person name="Lalanne C."/>
            <person name="Gautier V."/>
            <person name="Ament-Velasquez S.L."/>
            <person name="Kruys A."/>
            <person name="Hutchinson M.I."/>
            <person name="Powell A.J."/>
            <person name="Barry K."/>
            <person name="Miller A.N."/>
            <person name="Grigoriev I.V."/>
            <person name="Debuchy R."/>
            <person name="Gladieux P."/>
            <person name="Thoren M.H."/>
            <person name="Johannesson H."/>
        </authorList>
    </citation>
    <scope>NUCLEOTIDE SEQUENCE</scope>
    <source>
        <strain evidence="8">PSN4</strain>
    </source>
</reference>
<feature type="transmembrane region" description="Helical" evidence="6">
    <location>
        <begin position="232"/>
        <end position="254"/>
    </location>
</feature>
<keyword evidence="2 6" id="KW-0812">Transmembrane</keyword>
<feature type="transmembrane region" description="Helical" evidence="6">
    <location>
        <begin position="138"/>
        <end position="163"/>
    </location>
</feature>
<feature type="transmembrane region" description="Helical" evidence="6">
    <location>
        <begin position="207"/>
        <end position="226"/>
    </location>
</feature>
<dbReference type="PANTHER" id="PTHR23502">
    <property type="entry name" value="MAJOR FACILITATOR SUPERFAMILY"/>
    <property type="match status" value="1"/>
</dbReference>
<evidence type="ECO:0000256" key="3">
    <source>
        <dbReference type="ARBA" id="ARBA00022989"/>
    </source>
</evidence>
<evidence type="ECO:0000256" key="6">
    <source>
        <dbReference type="SAM" id="Phobius"/>
    </source>
</evidence>
<evidence type="ECO:0000256" key="5">
    <source>
        <dbReference type="SAM" id="MobiDB-lite"/>
    </source>
</evidence>
<comment type="subcellular location">
    <subcellularLocation>
        <location evidence="1">Membrane</location>
        <topology evidence="1">Multi-pass membrane protein</topology>
    </subcellularLocation>
</comment>
<feature type="transmembrane region" description="Helical" evidence="6">
    <location>
        <begin position="372"/>
        <end position="396"/>
    </location>
</feature>
<evidence type="ECO:0000313" key="8">
    <source>
        <dbReference type="EMBL" id="KAK1756604.1"/>
    </source>
</evidence>
<comment type="caution">
    <text evidence="8">The sequence shown here is derived from an EMBL/GenBank/DDBJ whole genome shotgun (WGS) entry which is preliminary data.</text>
</comment>
<dbReference type="InterPro" id="IPR036259">
    <property type="entry name" value="MFS_trans_sf"/>
</dbReference>
<feature type="transmembrane region" description="Helical" evidence="6">
    <location>
        <begin position="175"/>
        <end position="195"/>
    </location>
</feature>
<keyword evidence="9" id="KW-1185">Reference proteome</keyword>
<dbReference type="Proteomes" id="UP001239445">
    <property type="component" value="Unassembled WGS sequence"/>
</dbReference>
<evidence type="ECO:0000313" key="9">
    <source>
        <dbReference type="Proteomes" id="UP001239445"/>
    </source>
</evidence>
<dbReference type="PANTHER" id="PTHR23502:SF33">
    <property type="entry name" value="MAJOR FACILITATOR SUPERFAMILY (MFS) PROFILE DOMAIN-CONTAINING PROTEIN-RELATED"/>
    <property type="match status" value="1"/>
</dbReference>
<feature type="transmembrane region" description="Helical" evidence="6">
    <location>
        <begin position="266"/>
        <end position="291"/>
    </location>
</feature>
<feature type="compositionally biased region" description="Basic and acidic residues" evidence="5">
    <location>
        <begin position="1"/>
        <end position="15"/>
    </location>
</feature>
<keyword evidence="3 6" id="KW-1133">Transmembrane helix</keyword>
<dbReference type="InterPro" id="IPR005829">
    <property type="entry name" value="Sugar_transporter_CS"/>
</dbReference>
<keyword evidence="4 6" id="KW-0472">Membrane</keyword>
<name>A0AAJ0BG45_9PEZI</name>
<feature type="region of interest" description="Disordered" evidence="5">
    <location>
        <begin position="1"/>
        <end position="50"/>
    </location>
</feature>
<feature type="domain" description="Major facilitator superfamily (MFS) profile" evidence="7">
    <location>
        <begin position="140"/>
        <end position="579"/>
    </location>
</feature>
<dbReference type="CDD" id="cd17323">
    <property type="entry name" value="MFS_Tpo1_MDR_like"/>
    <property type="match status" value="1"/>
</dbReference>
<feature type="transmembrane region" description="Helical" evidence="6">
    <location>
        <begin position="297"/>
        <end position="315"/>
    </location>
</feature>
<dbReference type="EMBL" id="MU839832">
    <property type="protein sequence ID" value="KAK1756604.1"/>
    <property type="molecule type" value="Genomic_DNA"/>
</dbReference>
<feature type="transmembrane region" description="Helical" evidence="6">
    <location>
        <begin position="515"/>
        <end position="538"/>
    </location>
</feature>
<organism evidence="8 9">
    <name type="scientific">Echria macrotheca</name>
    <dbReference type="NCBI Taxonomy" id="438768"/>
    <lineage>
        <taxon>Eukaryota</taxon>
        <taxon>Fungi</taxon>
        <taxon>Dikarya</taxon>
        <taxon>Ascomycota</taxon>
        <taxon>Pezizomycotina</taxon>
        <taxon>Sordariomycetes</taxon>
        <taxon>Sordariomycetidae</taxon>
        <taxon>Sordariales</taxon>
        <taxon>Schizotheciaceae</taxon>
        <taxon>Echria</taxon>
    </lineage>
</organism>
<proteinExistence type="predicted"/>
<dbReference type="Gene3D" id="1.20.1250.20">
    <property type="entry name" value="MFS general substrate transporter like domains"/>
    <property type="match status" value="1"/>
</dbReference>
<protein>
    <submittedName>
        <fullName evidence="8">Fluconazole resistance protein 1</fullName>
    </submittedName>
</protein>
<gene>
    <name evidence="8" type="ORF">QBC47DRAFT_380236</name>
</gene>
<dbReference type="PROSITE" id="PS50850">
    <property type="entry name" value="MFS"/>
    <property type="match status" value="1"/>
</dbReference>
<feature type="transmembrane region" description="Helical" evidence="6">
    <location>
        <begin position="550"/>
        <end position="570"/>
    </location>
</feature>
<dbReference type="InterPro" id="IPR011701">
    <property type="entry name" value="MFS"/>
</dbReference>
<evidence type="ECO:0000256" key="2">
    <source>
        <dbReference type="ARBA" id="ARBA00022692"/>
    </source>
</evidence>
<feature type="transmembrane region" description="Helical" evidence="6">
    <location>
        <begin position="457"/>
        <end position="476"/>
    </location>
</feature>
<dbReference type="GO" id="GO:0042908">
    <property type="term" value="P:xenobiotic transport"/>
    <property type="evidence" value="ECO:0007669"/>
    <property type="project" value="UniProtKB-ARBA"/>
</dbReference>
<evidence type="ECO:0000259" key="7">
    <source>
        <dbReference type="PROSITE" id="PS50850"/>
    </source>
</evidence>
<feature type="transmembrane region" description="Helical" evidence="6">
    <location>
        <begin position="416"/>
        <end position="436"/>
    </location>
</feature>
<dbReference type="PROSITE" id="PS00216">
    <property type="entry name" value="SUGAR_TRANSPORT_1"/>
    <property type="match status" value="1"/>
</dbReference>
<feature type="compositionally biased region" description="Low complexity" evidence="5">
    <location>
        <begin position="16"/>
        <end position="27"/>
    </location>
</feature>
<dbReference type="Pfam" id="PF07690">
    <property type="entry name" value="MFS_1"/>
    <property type="match status" value="1"/>
</dbReference>
<feature type="compositionally biased region" description="Basic and acidic residues" evidence="5">
    <location>
        <begin position="32"/>
        <end position="46"/>
    </location>
</feature>
<dbReference type="InterPro" id="IPR020846">
    <property type="entry name" value="MFS_dom"/>
</dbReference>
<feature type="transmembrane region" description="Helical" evidence="6">
    <location>
        <begin position="482"/>
        <end position="503"/>
    </location>
</feature>